<dbReference type="OrthoDB" id="1723222at2759"/>
<evidence type="ECO:0000313" key="2">
    <source>
        <dbReference type="Proteomes" id="UP000257109"/>
    </source>
</evidence>
<dbReference type="EMBL" id="QJKJ01004872">
    <property type="protein sequence ID" value="RDX92443.1"/>
    <property type="molecule type" value="Genomic_DNA"/>
</dbReference>
<gene>
    <name evidence="1" type="ORF">CR513_25434</name>
</gene>
<reference evidence="1" key="1">
    <citation type="submission" date="2018-05" db="EMBL/GenBank/DDBJ databases">
        <title>Draft genome of Mucuna pruriens seed.</title>
        <authorList>
            <person name="Nnadi N.E."/>
            <person name="Vos R."/>
            <person name="Hasami M.H."/>
            <person name="Devisetty U.K."/>
            <person name="Aguiy J.C."/>
        </authorList>
    </citation>
    <scope>NUCLEOTIDE SEQUENCE [LARGE SCALE GENOMIC DNA]</scope>
    <source>
        <strain evidence="1">JCA_2017</strain>
    </source>
</reference>
<comment type="caution">
    <text evidence="1">The sequence shown here is derived from an EMBL/GenBank/DDBJ whole genome shotgun (WGS) entry which is preliminary data.</text>
</comment>
<evidence type="ECO:0000313" key="1">
    <source>
        <dbReference type="EMBL" id="RDX92443.1"/>
    </source>
</evidence>
<evidence type="ECO:0008006" key="3">
    <source>
        <dbReference type="Google" id="ProtNLM"/>
    </source>
</evidence>
<organism evidence="1 2">
    <name type="scientific">Mucuna pruriens</name>
    <name type="common">Velvet bean</name>
    <name type="synonym">Dolichos pruriens</name>
    <dbReference type="NCBI Taxonomy" id="157652"/>
    <lineage>
        <taxon>Eukaryota</taxon>
        <taxon>Viridiplantae</taxon>
        <taxon>Streptophyta</taxon>
        <taxon>Embryophyta</taxon>
        <taxon>Tracheophyta</taxon>
        <taxon>Spermatophyta</taxon>
        <taxon>Magnoliopsida</taxon>
        <taxon>eudicotyledons</taxon>
        <taxon>Gunneridae</taxon>
        <taxon>Pentapetalae</taxon>
        <taxon>rosids</taxon>
        <taxon>fabids</taxon>
        <taxon>Fabales</taxon>
        <taxon>Fabaceae</taxon>
        <taxon>Papilionoideae</taxon>
        <taxon>50 kb inversion clade</taxon>
        <taxon>NPAAA clade</taxon>
        <taxon>indigoferoid/millettioid clade</taxon>
        <taxon>Phaseoleae</taxon>
        <taxon>Mucuna</taxon>
    </lineage>
</organism>
<proteinExistence type="predicted"/>
<name>A0A371GQ17_MUCPR</name>
<keyword evidence="2" id="KW-1185">Reference proteome</keyword>
<protein>
    <recommendedName>
        <fullName evidence="3">Reverse transcriptase domain-containing protein</fullName>
    </recommendedName>
</protein>
<sequence length="104" mass="11886">MLYGHTELRTGLRWDVSVPNCLWSSKSARNKLHSIWDGPFVITNVFPYGVVELKDENKNSIFQVNGHQIKLFHEGLVPTMRKGLPPIRGIEHQIDFMLSSSLPN</sequence>
<feature type="non-terminal residue" evidence="1">
    <location>
        <position position="1"/>
    </location>
</feature>
<accession>A0A371GQ17</accession>
<dbReference type="AlphaFoldDB" id="A0A371GQ17"/>
<dbReference type="Proteomes" id="UP000257109">
    <property type="component" value="Unassembled WGS sequence"/>
</dbReference>